<keyword evidence="4" id="KW-0862">Zinc</keyword>
<evidence type="ECO:0000313" key="8">
    <source>
        <dbReference type="EMBL" id="CAH3042699.1"/>
    </source>
</evidence>
<evidence type="ECO:0000256" key="4">
    <source>
        <dbReference type="ARBA" id="ARBA00022833"/>
    </source>
</evidence>
<dbReference type="InterPro" id="IPR013083">
    <property type="entry name" value="Znf_RING/FYVE/PHD"/>
</dbReference>
<dbReference type="Proteomes" id="UP001159405">
    <property type="component" value="Unassembled WGS sequence"/>
</dbReference>
<dbReference type="PROSITE" id="PS00518">
    <property type="entry name" value="ZF_RING_1"/>
    <property type="match status" value="1"/>
</dbReference>
<organism evidence="8 9">
    <name type="scientific">Porites lobata</name>
    <dbReference type="NCBI Taxonomy" id="104759"/>
    <lineage>
        <taxon>Eukaryota</taxon>
        <taxon>Metazoa</taxon>
        <taxon>Cnidaria</taxon>
        <taxon>Anthozoa</taxon>
        <taxon>Hexacorallia</taxon>
        <taxon>Scleractinia</taxon>
        <taxon>Fungiina</taxon>
        <taxon>Poritidae</taxon>
        <taxon>Porites</taxon>
    </lineage>
</organism>
<evidence type="ECO:0000313" key="9">
    <source>
        <dbReference type="Proteomes" id="UP001159405"/>
    </source>
</evidence>
<dbReference type="SUPFAM" id="SSF57850">
    <property type="entry name" value="RING/U-box"/>
    <property type="match status" value="1"/>
</dbReference>
<dbReference type="InterPro" id="IPR027370">
    <property type="entry name" value="Znf-RING_euk"/>
</dbReference>
<keyword evidence="3 5" id="KW-0863">Zinc-finger</keyword>
<comment type="caution">
    <text evidence="8">The sequence shown here is derived from an EMBL/GenBank/DDBJ whole genome shotgun (WGS) entry which is preliminary data.</text>
</comment>
<evidence type="ECO:0000256" key="6">
    <source>
        <dbReference type="SAM" id="Coils"/>
    </source>
</evidence>
<dbReference type="Gene3D" id="3.30.40.10">
    <property type="entry name" value="Zinc/RING finger domain, C3HC4 (zinc finger)"/>
    <property type="match status" value="1"/>
</dbReference>
<protein>
    <recommendedName>
        <fullName evidence="7">RING-type domain-containing protein</fullName>
    </recommendedName>
</protein>
<keyword evidence="1" id="KW-0479">Metal-binding</keyword>
<keyword evidence="6" id="KW-0175">Coiled coil</keyword>
<evidence type="ECO:0000256" key="5">
    <source>
        <dbReference type="PROSITE-ProRule" id="PRU00175"/>
    </source>
</evidence>
<keyword evidence="9" id="KW-1185">Reference proteome</keyword>
<dbReference type="PROSITE" id="PS50089">
    <property type="entry name" value="ZF_RING_2"/>
    <property type="match status" value="1"/>
</dbReference>
<dbReference type="Gene3D" id="2.120.10.30">
    <property type="entry name" value="TolB, C-terminal domain"/>
    <property type="match status" value="1"/>
</dbReference>
<keyword evidence="2" id="KW-0677">Repeat</keyword>
<sequence>MAASVVDAFENELSCPICYEDFEEPKCLPNCAHNICQNCLERMAKRKRKVIECPVCRVVSVIPKGGVVAFPKNHLLVRLLETNSALKERKSMKHALENCKSKIENAKADLKETEDFFVTAKSQVEETKQKIKSLADQAVFMVRKQERQMFHEIDQRLRDNLNEGAFATHKMNTLKLCDSASSCVQATREELQNGRMSVKDSCEDLAQKLNNFSTALDTRMVWAKCEFKQSFEVSLTNSDSLEKFVSEKKSLIGELNITTSTPAAPKLLKYSRSGSLIQIIDNRCLHGTTQFSPFSVAVSRLNGHFAVLDVGGEMKYVHIFKENGEPLSKFCIKQGDPWDVALLKDIEVVVLDRESNRLLYFNLCGIVNSKKKSVTAPPREKVKFSSLSVDLNGYIIISSCPCFDETDTLPCILIYNPSGELVSLVGEGILVTPEKAVSLNGKYFVADSRKQSVIVFNKKGCVIRTISGLQLVIPSCIAVDYSKQLLLVSDSGNSSIQIYNQQGRKQCWFQTEHAPIGVAFTKDCENMLICFSF</sequence>
<dbReference type="Pfam" id="PF13445">
    <property type="entry name" value="zf-RING_UBOX"/>
    <property type="match status" value="1"/>
</dbReference>
<evidence type="ECO:0000256" key="3">
    <source>
        <dbReference type="ARBA" id="ARBA00022771"/>
    </source>
</evidence>
<evidence type="ECO:0000259" key="7">
    <source>
        <dbReference type="PROSITE" id="PS50089"/>
    </source>
</evidence>
<dbReference type="InterPro" id="IPR001258">
    <property type="entry name" value="NHL_repeat"/>
</dbReference>
<gene>
    <name evidence="8" type="ORF">PLOB_00001075</name>
</gene>
<reference evidence="8 9" key="1">
    <citation type="submission" date="2022-05" db="EMBL/GenBank/DDBJ databases">
        <authorList>
            <consortium name="Genoscope - CEA"/>
            <person name="William W."/>
        </authorList>
    </citation>
    <scope>NUCLEOTIDE SEQUENCE [LARGE SCALE GENOMIC DNA]</scope>
</reference>
<evidence type="ECO:0000256" key="1">
    <source>
        <dbReference type="ARBA" id="ARBA00022723"/>
    </source>
</evidence>
<feature type="domain" description="RING-type" evidence="7">
    <location>
        <begin position="15"/>
        <end position="57"/>
    </location>
</feature>
<dbReference type="SMART" id="SM00184">
    <property type="entry name" value="RING"/>
    <property type="match status" value="1"/>
</dbReference>
<evidence type="ECO:0000256" key="2">
    <source>
        <dbReference type="ARBA" id="ARBA00022737"/>
    </source>
</evidence>
<dbReference type="SUPFAM" id="SSF101898">
    <property type="entry name" value="NHL repeat"/>
    <property type="match status" value="1"/>
</dbReference>
<feature type="coiled-coil region" evidence="6">
    <location>
        <begin position="89"/>
        <end position="137"/>
    </location>
</feature>
<dbReference type="InterPro" id="IPR017907">
    <property type="entry name" value="Znf_RING_CS"/>
</dbReference>
<dbReference type="PANTHER" id="PTHR25462:SF300">
    <property type="entry name" value="RING-TYPE DOMAIN-CONTAINING PROTEIN"/>
    <property type="match status" value="1"/>
</dbReference>
<accession>A0ABN8N461</accession>
<dbReference type="EMBL" id="CALNXK010000010">
    <property type="protein sequence ID" value="CAH3042699.1"/>
    <property type="molecule type" value="Genomic_DNA"/>
</dbReference>
<dbReference type="InterPro" id="IPR011042">
    <property type="entry name" value="6-blade_b-propeller_TolB-like"/>
</dbReference>
<dbReference type="InterPro" id="IPR001841">
    <property type="entry name" value="Znf_RING"/>
</dbReference>
<dbReference type="Pfam" id="PF01436">
    <property type="entry name" value="NHL"/>
    <property type="match status" value="1"/>
</dbReference>
<name>A0ABN8N461_9CNID</name>
<dbReference type="PANTHER" id="PTHR25462">
    <property type="entry name" value="BONUS, ISOFORM C-RELATED"/>
    <property type="match status" value="1"/>
</dbReference>
<dbReference type="InterPro" id="IPR047153">
    <property type="entry name" value="TRIM45/56/19-like"/>
</dbReference>
<proteinExistence type="predicted"/>